<accession>A0ACC2P2U9</accession>
<dbReference type="EMBL" id="CM056742">
    <property type="protein sequence ID" value="KAJ8677702.1"/>
    <property type="molecule type" value="Genomic_DNA"/>
</dbReference>
<evidence type="ECO:0000313" key="2">
    <source>
        <dbReference type="Proteomes" id="UP001239111"/>
    </source>
</evidence>
<evidence type="ECO:0000313" key="1">
    <source>
        <dbReference type="EMBL" id="KAJ8677702.1"/>
    </source>
</evidence>
<organism evidence="1 2">
    <name type="scientific">Eretmocerus hayati</name>
    <dbReference type="NCBI Taxonomy" id="131215"/>
    <lineage>
        <taxon>Eukaryota</taxon>
        <taxon>Metazoa</taxon>
        <taxon>Ecdysozoa</taxon>
        <taxon>Arthropoda</taxon>
        <taxon>Hexapoda</taxon>
        <taxon>Insecta</taxon>
        <taxon>Pterygota</taxon>
        <taxon>Neoptera</taxon>
        <taxon>Endopterygota</taxon>
        <taxon>Hymenoptera</taxon>
        <taxon>Apocrita</taxon>
        <taxon>Proctotrupomorpha</taxon>
        <taxon>Chalcidoidea</taxon>
        <taxon>Aphelinidae</taxon>
        <taxon>Aphelininae</taxon>
        <taxon>Eretmocerus</taxon>
    </lineage>
</organism>
<dbReference type="Proteomes" id="UP001239111">
    <property type="component" value="Chromosome 2"/>
</dbReference>
<comment type="caution">
    <text evidence="1">The sequence shown here is derived from an EMBL/GenBank/DDBJ whole genome shotgun (WGS) entry which is preliminary data.</text>
</comment>
<proteinExistence type="predicted"/>
<keyword evidence="2" id="KW-1185">Reference proteome</keyword>
<name>A0ACC2P2U9_9HYME</name>
<protein>
    <submittedName>
        <fullName evidence="1">Uncharacterized protein</fullName>
    </submittedName>
</protein>
<sequence length="458" mass="51195">MITSQAVEQAYAWNVEVQVNPTLSITANNNPIATHEAAQSSVTENISGSSVAINEEELTRCNSAPTQFNTKDWDRELTAPEEPAQRGCASQLLRLLKEKLQQEEFNDKGSGKANVINQYHPEPIGTPRIPPMPKGVPIVTFKRTPRIQMNTIRKIEDSPSTTGFNDQYYITIDLNTAGAQATVTSVGQPRAAYWPSEINFDRTGLNLAAQETITSTARNGFNDNTTIVYDKPIVSTGIKRPRNSTPKNIPSHTSKNMIRFAGQIIDGEVLRQQQIYPGDSRSLLRSNIQQERRCIGPALGVPVGKIPTNPWCAPQNEEQRQLFAAILSGKMKVGLLKATDGRVIMRRRGFVLLQPDKLGWRCGMCLLDHPRKYNQWDSWTGHGVHQVDILDEFSNGFIMICPDCDRNPNSPKLLDDCIEAIITCIRHWEDVGKGVIMEVLPPRQDCLCNRMPAKNLQR</sequence>
<gene>
    <name evidence="1" type="ORF">QAD02_013489</name>
</gene>
<reference evidence="1" key="1">
    <citation type="submission" date="2023-04" db="EMBL/GenBank/DDBJ databases">
        <title>A chromosome-level genome assembly of the parasitoid wasp Eretmocerus hayati.</title>
        <authorList>
            <person name="Zhong Y."/>
            <person name="Liu S."/>
            <person name="Liu Y."/>
        </authorList>
    </citation>
    <scope>NUCLEOTIDE SEQUENCE</scope>
    <source>
        <strain evidence="1">ZJU_SS_LIU_2023</strain>
    </source>
</reference>